<gene>
    <name evidence="2" type="ORF">DHEL01_v205757</name>
</gene>
<protein>
    <recommendedName>
        <fullName evidence="1">NACHT-NTPase and P-loop NTPases N-terminal domain-containing protein</fullName>
    </recommendedName>
</protein>
<dbReference type="OrthoDB" id="4589030at2759"/>
<dbReference type="AlphaFoldDB" id="A0A2P5I034"/>
<dbReference type="InterPro" id="IPR031352">
    <property type="entry name" value="SesA"/>
</dbReference>
<dbReference type="EMBL" id="MAVT02000436">
    <property type="protein sequence ID" value="POS75851.1"/>
    <property type="molecule type" value="Genomic_DNA"/>
</dbReference>
<reference evidence="2" key="1">
    <citation type="submission" date="2017-09" db="EMBL/GenBank/DDBJ databases">
        <title>Polyketide synthases of a Diaporthe helianthi virulent isolate.</title>
        <authorList>
            <person name="Baroncelli R."/>
        </authorList>
    </citation>
    <scope>NUCLEOTIDE SEQUENCE [LARGE SCALE GENOMIC DNA]</scope>
    <source>
        <strain evidence="2">7/96</strain>
    </source>
</reference>
<feature type="domain" description="NACHT-NTPase and P-loop NTPases N-terminal" evidence="1">
    <location>
        <begin position="20"/>
        <end position="123"/>
    </location>
</feature>
<evidence type="ECO:0000259" key="1">
    <source>
        <dbReference type="Pfam" id="PF17107"/>
    </source>
</evidence>
<name>A0A2P5I034_DIAHE</name>
<dbReference type="STRING" id="158607.A0A2P5I034"/>
<comment type="caution">
    <text evidence="2">The sequence shown here is derived from an EMBL/GenBank/DDBJ whole genome shotgun (WGS) entry which is preliminary data.</text>
</comment>
<dbReference type="Pfam" id="PF17107">
    <property type="entry name" value="SesA"/>
    <property type="match status" value="1"/>
</dbReference>
<accession>A0A2P5I034</accession>
<organism evidence="2 3">
    <name type="scientific">Diaporthe helianthi</name>
    <dbReference type="NCBI Taxonomy" id="158607"/>
    <lineage>
        <taxon>Eukaryota</taxon>
        <taxon>Fungi</taxon>
        <taxon>Dikarya</taxon>
        <taxon>Ascomycota</taxon>
        <taxon>Pezizomycotina</taxon>
        <taxon>Sordariomycetes</taxon>
        <taxon>Sordariomycetidae</taxon>
        <taxon>Diaporthales</taxon>
        <taxon>Diaporthaceae</taxon>
        <taxon>Diaporthe</taxon>
    </lineage>
</organism>
<sequence>MAEVFGIVASGLSVAQIAGSILNSSFKLKTLLDEVRDAPANLRLMLDHLELLTPILSDATTVSTQPSPPSNHQQALQKALGACQRAAEQLELLVTELASNITAASGGARRKRFIGAVKVVLKKGILAQHEMRLQNAIQLLTFAQNTYIV</sequence>
<dbReference type="InParanoid" id="A0A2P5I034"/>
<proteinExistence type="predicted"/>
<evidence type="ECO:0000313" key="2">
    <source>
        <dbReference type="EMBL" id="POS75851.1"/>
    </source>
</evidence>
<dbReference type="Proteomes" id="UP000094444">
    <property type="component" value="Unassembled WGS sequence"/>
</dbReference>
<evidence type="ECO:0000313" key="3">
    <source>
        <dbReference type="Proteomes" id="UP000094444"/>
    </source>
</evidence>
<keyword evidence="3" id="KW-1185">Reference proteome</keyword>